<proteinExistence type="inferred from homology"/>
<dbReference type="EMBL" id="JABSTV010001254">
    <property type="protein sequence ID" value="KAH7939209.1"/>
    <property type="molecule type" value="Genomic_DNA"/>
</dbReference>
<gene>
    <name evidence="7" type="ORF">HPB52_008503</name>
</gene>
<evidence type="ECO:0000256" key="5">
    <source>
        <dbReference type="ARBA" id="ARBA00023136"/>
    </source>
</evidence>
<keyword evidence="4 6" id="KW-1133">Transmembrane helix</keyword>
<protein>
    <recommendedName>
        <fullName evidence="9">Dermal papilla derived protein</fullName>
    </recommendedName>
</protein>
<reference evidence="7" key="2">
    <citation type="submission" date="2021-09" db="EMBL/GenBank/DDBJ databases">
        <authorList>
            <person name="Jia N."/>
            <person name="Wang J."/>
            <person name="Shi W."/>
            <person name="Du L."/>
            <person name="Sun Y."/>
            <person name="Zhan W."/>
            <person name="Jiang J."/>
            <person name="Wang Q."/>
            <person name="Zhang B."/>
            <person name="Ji P."/>
            <person name="Sakyi L.B."/>
            <person name="Cui X."/>
            <person name="Yuan T."/>
            <person name="Jiang B."/>
            <person name="Yang W."/>
            <person name="Lam T.T.-Y."/>
            <person name="Chang Q."/>
            <person name="Ding S."/>
            <person name="Wang X."/>
            <person name="Zhu J."/>
            <person name="Ruan X."/>
            <person name="Zhao L."/>
            <person name="Wei J."/>
            <person name="Que T."/>
            <person name="Du C."/>
            <person name="Cheng J."/>
            <person name="Dai P."/>
            <person name="Han X."/>
            <person name="Huang E."/>
            <person name="Gao Y."/>
            <person name="Liu J."/>
            <person name="Shao H."/>
            <person name="Ye R."/>
            <person name="Li L."/>
            <person name="Wei W."/>
            <person name="Wang X."/>
            <person name="Wang C."/>
            <person name="Huo Q."/>
            <person name="Li W."/>
            <person name="Guo W."/>
            <person name="Chen H."/>
            <person name="Chen S."/>
            <person name="Zhou L."/>
            <person name="Zhou L."/>
            <person name="Ni X."/>
            <person name="Tian J."/>
            <person name="Zhou Y."/>
            <person name="Sheng Y."/>
            <person name="Liu T."/>
            <person name="Pan Y."/>
            <person name="Xia L."/>
            <person name="Li J."/>
            <person name="Zhao F."/>
            <person name="Cao W."/>
        </authorList>
    </citation>
    <scope>NUCLEOTIDE SEQUENCE</scope>
    <source>
        <strain evidence="7">Rsan-2018</strain>
        <tissue evidence="7">Larvae</tissue>
    </source>
</reference>
<evidence type="ECO:0000313" key="8">
    <source>
        <dbReference type="Proteomes" id="UP000821837"/>
    </source>
</evidence>
<keyword evidence="8" id="KW-1185">Reference proteome</keyword>
<comment type="subcellular location">
    <subcellularLocation>
        <location evidence="1">Membrane</location>
        <topology evidence="1">Multi-pass membrane protein</topology>
    </subcellularLocation>
</comment>
<dbReference type="Proteomes" id="UP000821837">
    <property type="component" value="Chromosome 8"/>
</dbReference>
<feature type="transmembrane region" description="Helical" evidence="6">
    <location>
        <begin position="179"/>
        <end position="200"/>
    </location>
</feature>
<dbReference type="AlphaFoldDB" id="A0A9D4PEI0"/>
<feature type="transmembrane region" description="Helical" evidence="6">
    <location>
        <begin position="220"/>
        <end position="242"/>
    </location>
</feature>
<evidence type="ECO:0000313" key="7">
    <source>
        <dbReference type="EMBL" id="KAH7939209.1"/>
    </source>
</evidence>
<keyword evidence="5 6" id="KW-0472">Membrane</keyword>
<feature type="transmembrane region" description="Helical" evidence="6">
    <location>
        <begin position="12"/>
        <end position="30"/>
    </location>
</feature>
<evidence type="ECO:0000256" key="3">
    <source>
        <dbReference type="ARBA" id="ARBA00022692"/>
    </source>
</evidence>
<accession>A0A9D4PEI0</accession>
<evidence type="ECO:0000256" key="2">
    <source>
        <dbReference type="ARBA" id="ARBA00006948"/>
    </source>
</evidence>
<comment type="caution">
    <text evidence="7">The sequence shown here is derived from an EMBL/GenBank/DDBJ whole genome shotgun (WGS) entry which is preliminary data.</text>
</comment>
<dbReference type="InterPro" id="IPR042127">
    <property type="entry name" value="TMEM45"/>
</dbReference>
<sequence length="273" mass="30888">MGTFKGHAIPGTFLFIFGTWWTFAVWRNYVRSRQNKQRYACRCSYPVPGVPRKFSIEGIFKIVACTYGIASESRAMTEGAYSENGAIIQHNSMYAFYLLNGVVDVLYNAGFPFPQHTDYVAMLLAVTSEGLLFYFHVHGRAHLDVMVHTLLVCTIVAVVICIVAEMCRPRSVLASLGRAYFCLLQATWMWQVAFILYNPVPGHNPWDVHSHMDMMLAASVFAWHMMAVLVYVGTLGAVAWAVNRTCGRFCRYVISGDAEDADDFRQVFVKRDM</sequence>
<comment type="similarity">
    <text evidence="2">Belongs to the TMEM45 family.</text>
</comment>
<dbReference type="PANTHER" id="PTHR16007:SF15">
    <property type="entry name" value="TRANSMEMBRANE PROTEIN 45B"/>
    <property type="match status" value="1"/>
</dbReference>
<evidence type="ECO:0000256" key="4">
    <source>
        <dbReference type="ARBA" id="ARBA00022989"/>
    </source>
</evidence>
<dbReference type="OMA" id="STDHTGV"/>
<feature type="transmembrane region" description="Helical" evidence="6">
    <location>
        <begin position="145"/>
        <end position="167"/>
    </location>
</feature>
<dbReference type="VEuPathDB" id="VectorBase:RSAN_056937"/>
<dbReference type="GO" id="GO:0016020">
    <property type="term" value="C:membrane"/>
    <property type="evidence" value="ECO:0007669"/>
    <property type="project" value="UniProtKB-SubCell"/>
</dbReference>
<evidence type="ECO:0008006" key="9">
    <source>
        <dbReference type="Google" id="ProtNLM"/>
    </source>
</evidence>
<evidence type="ECO:0000256" key="1">
    <source>
        <dbReference type="ARBA" id="ARBA00004141"/>
    </source>
</evidence>
<dbReference type="OrthoDB" id="6504688at2759"/>
<dbReference type="InterPro" id="IPR006904">
    <property type="entry name" value="DUF716"/>
</dbReference>
<name>A0A9D4PEI0_RHISA</name>
<keyword evidence="3 6" id="KW-0812">Transmembrane</keyword>
<reference evidence="7" key="1">
    <citation type="journal article" date="2020" name="Cell">
        <title>Large-Scale Comparative Analyses of Tick Genomes Elucidate Their Genetic Diversity and Vector Capacities.</title>
        <authorList>
            <consortium name="Tick Genome and Microbiome Consortium (TIGMIC)"/>
            <person name="Jia N."/>
            <person name="Wang J."/>
            <person name="Shi W."/>
            <person name="Du L."/>
            <person name="Sun Y."/>
            <person name="Zhan W."/>
            <person name="Jiang J.F."/>
            <person name="Wang Q."/>
            <person name="Zhang B."/>
            <person name="Ji P."/>
            <person name="Bell-Sakyi L."/>
            <person name="Cui X.M."/>
            <person name="Yuan T.T."/>
            <person name="Jiang B.G."/>
            <person name="Yang W.F."/>
            <person name="Lam T.T."/>
            <person name="Chang Q.C."/>
            <person name="Ding S.J."/>
            <person name="Wang X.J."/>
            <person name="Zhu J.G."/>
            <person name="Ruan X.D."/>
            <person name="Zhao L."/>
            <person name="Wei J.T."/>
            <person name="Ye R.Z."/>
            <person name="Que T.C."/>
            <person name="Du C.H."/>
            <person name="Zhou Y.H."/>
            <person name="Cheng J.X."/>
            <person name="Dai P.F."/>
            <person name="Guo W.B."/>
            <person name="Han X.H."/>
            <person name="Huang E.J."/>
            <person name="Li L.F."/>
            <person name="Wei W."/>
            <person name="Gao Y.C."/>
            <person name="Liu J.Z."/>
            <person name="Shao H.Z."/>
            <person name="Wang X."/>
            <person name="Wang C.C."/>
            <person name="Yang T.C."/>
            <person name="Huo Q.B."/>
            <person name="Li W."/>
            <person name="Chen H.Y."/>
            <person name="Chen S.E."/>
            <person name="Zhou L.G."/>
            <person name="Ni X.B."/>
            <person name="Tian J.H."/>
            <person name="Sheng Y."/>
            <person name="Liu T."/>
            <person name="Pan Y.S."/>
            <person name="Xia L.Y."/>
            <person name="Li J."/>
            <person name="Zhao F."/>
            <person name="Cao W.C."/>
        </authorList>
    </citation>
    <scope>NUCLEOTIDE SEQUENCE</scope>
    <source>
        <strain evidence="7">Rsan-2018</strain>
    </source>
</reference>
<organism evidence="7 8">
    <name type="scientific">Rhipicephalus sanguineus</name>
    <name type="common">Brown dog tick</name>
    <name type="synonym">Ixodes sanguineus</name>
    <dbReference type="NCBI Taxonomy" id="34632"/>
    <lineage>
        <taxon>Eukaryota</taxon>
        <taxon>Metazoa</taxon>
        <taxon>Ecdysozoa</taxon>
        <taxon>Arthropoda</taxon>
        <taxon>Chelicerata</taxon>
        <taxon>Arachnida</taxon>
        <taxon>Acari</taxon>
        <taxon>Parasitiformes</taxon>
        <taxon>Ixodida</taxon>
        <taxon>Ixodoidea</taxon>
        <taxon>Ixodidae</taxon>
        <taxon>Rhipicephalinae</taxon>
        <taxon>Rhipicephalus</taxon>
        <taxon>Rhipicephalus</taxon>
    </lineage>
</organism>
<dbReference type="Pfam" id="PF04819">
    <property type="entry name" value="DUF716"/>
    <property type="match status" value="1"/>
</dbReference>
<dbReference type="PANTHER" id="PTHR16007">
    <property type="entry name" value="EPIDIDYMAL MEMBRANE PROTEIN E9-RELATED"/>
    <property type="match status" value="1"/>
</dbReference>
<evidence type="ECO:0000256" key="6">
    <source>
        <dbReference type="SAM" id="Phobius"/>
    </source>
</evidence>